<keyword evidence="4" id="KW-1185">Reference proteome</keyword>
<dbReference type="InterPro" id="IPR029063">
    <property type="entry name" value="SAM-dependent_MTases_sf"/>
</dbReference>
<dbReference type="RefSeq" id="YP_007006012.1">
    <property type="nucleotide sequence ID" value="NC_019516.2"/>
</dbReference>
<dbReference type="Proteomes" id="UP000007178">
    <property type="component" value="Segment"/>
</dbReference>
<evidence type="ECO:0000256" key="1">
    <source>
        <dbReference type="ARBA" id="ARBA00011900"/>
    </source>
</evidence>
<organism evidence="3 4">
    <name type="scientific">Cyanophage S-TIM5</name>
    <dbReference type="NCBI Taxonomy" id="1137745"/>
    <lineage>
        <taxon>Viruses</taxon>
        <taxon>Duplodnaviria</taxon>
        <taxon>Heunggongvirae</taxon>
        <taxon>Uroviricota</taxon>
        <taxon>Caudoviricetes</taxon>
        <taxon>Aurunvirus</taxon>
        <taxon>Aurunvirus STIM5</taxon>
    </lineage>
</organism>
<evidence type="ECO:0000256" key="2">
    <source>
        <dbReference type="ARBA" id="ARBA00047942"/>
    </source>
</evidence>
<dbReference type="GeneID" id="14013819"/>
<dbReference type="EC" id="2.1.1.72" evidence="1"/>
<dbReference type="Gene3D" id="1.10.1020.10">
    <property type="entry name" value="Adenine-specific Methyltransferase, Domain 2"/>
    <property type="match status" value="1"/>
</dbReference>
<protein>
    <recommendedName>
        <fullName evidence="1">site-specific DNA-methyltransferase (adenine-specific)</fullName>
        <ecNumber evidence="1">2.1.1.72</ecNumber>
    </recommendedName>
</protein>
<dbReference type="GO" id="GO:0009007">
    <property type="term" value="F:site-specific DNA-methyltransferase (adenine-specific) activity"/>
    <property type="evidence" value="ECO:0007669"/>
    <property type="project" value="InterPro"/>
</dbReference>
<evidence type="ECO:0000313" key="4">
    <source>
        <dbReference type="Proteomes" id="UP000007178"/>
    </source>
</evidence>
<accession>H6WG54</accession>
<reference evidence="3 4" key="1">
    <citation type="journal article" date="2012" name="Proc. Natl. Acad. Sci. U.S.A.">
        <title>A novel lineage of myoviruses infecting cyanobacteria is widespread in the oceans.</title>
        <authorList>
            <person name="Sabehi G."/>
            <person name="Shaulov L."/>
            <person name="Silver D.H."/>
            <person name="Yanai I."/>
            <person name="Harel A."/>
            <person name="Lindell D."/>
        </authorList>
    </citation>
    <scope>NUCLEOTIDE SEQUENCE [LARGE SCALE GENOMIC DNA]</scope>
</reference>
<sequence length="258" mass="30033">MEDIGESLNSLIIPYPGKQLLPGSREHFFGLKPGIKDRYIYDLGLSTGEVLYECKGGMGLSTEKHIIGLHDLMRMPYAESLIKEEFKNQFKGKWGKAKYYRIRRDLNQELKNPSRRTFAKLYCLMASSGFIHKFDSYGNFKCEYFPHTLDTSEIRIKNKKLINSDFIIANGNINSFDYNLLTKKSLVYFHVPFPSTEMYKSKVLEFLNCINLKGYDFLCSARLINRGRIDKTLSEWSINYSSIEFTKLTFTDIFITNF</sequence>
<evidence type="ECO:0000313" key="3">
    <source>
        <dbReference type="EMBL" id="AEZ65600.1"/>
    </source>
</evidence>
<dbReference type="EMBL" id="JQ245707">
    <property type="protein sequence ID" value="AEZ65600.1"/>
    <property type="molecule type" value="Genomic_DNA"/>
</dbReference>
<dbReference type="KEGG" id="vg:14013819"/>
<proteinExistence type="predicted"/>
<dbReference type="Gene3D" id="3.40.50.150">
    <property type="entry name" value="Vaccinia Virus protein VP39"/>
    <property type="match status" value="1"/>
</dbReference>
<comment type="catalytic activity">
    <reaction evidence="2">
        <text>a 2'-deoxyadenosine in DNA + S-adenosyl-L-methionine = an N(6)-methyl-2'-deoxyadenosine in DNA + S-adenosyl-L-homocysteine + H(+)</text>
        <dbReference type="Rhea" id="RHEA:15197"/>
        <dbReference type="Rhea" id="RHEA-COMP:12418"/>
        <dbReference type="Rhea" id="RHEA-COMP:12419"/>
        <dbReference type="ChEBI" id="CHEBI:15378"/>
        <dbReference type="ChEBI" id="CHEBI:57856"/>
        <dbReference type="ChEBI" id="CHEBI:59789"/>
        <dbReference type="ChEBI" id="CHEBI:90615"/>
        <dbReference type="ChEBI" id="CHEBI:90616"/>
        <dbReference type="EC" id="2.1.1.72"/>
    </reaction>
</comment>
<dbReference type="InterPro" id="IPR023095">
    <property type="entry name" value="Ade_MeTrfase_dom_2"/>
</dbReference>
<name>H6WG54_9CAUD</name>